<comment type="caution">
    <text evidence="2">The sequence shown here is derived from an EMBL/GenBank/DDBJ whole genome shotgun (WGS) entry which is preliminary data.</text>
</comment>
<dbReference type="InterPro" id="IPR024445">
    <property type="entry name" value="Tnp_ISXO2-like"/>
</dbReference>
<organism evidence="2 3">
    <name type="scientific">Mucilaginibacter defluvii</name>
    <dbReference type="NCBI Taxonomy" id="1196019"/>
    <lineage>
        <taxon>Bacteria</taxon>
        <taxon>Pseudomonadati</taxon>
        <taxon>Bacteroidota</taxon>
        <taxon>Sphingobacteriia</taxon>
        <taxon>Sphingobacteriales</taxon>
        <taxon>Sphingobacteriaceae</taxon>
        <taxon>Mucilaginibacter</taxon>
    </lineage>
</organism>
<dbReference type="SMART" id="SM01126">
    <property type="entry name" value="DDE_Tnp_IS1595"/>
    <property type="match status" value="1"/>
</dbReference>
<dbReference type="EMBL" id="BAABJI010000001">
    <property type="protein sequence ID" value="GAA4909347.1"/>
    <property type="molecule type" value="Genomic_DNA"/>
</dbReference>
<accession>A0ABP9FMU3</accession>
<evidence type="ECO:0000259" key="1">
    <source>
        <dbReference type="SMART" id="SM01126"/>
    </source>
</evidence>
<evidence type="ECO:0000313" key="3">
    <source>
        <dbReference type="Proteomes" id="UP001501436"/>
    </source>
</evidence>
<dbReference type="InterPro" id="IPR053164">
    <property type="entry name" value="IS1016-like_transposase"/>
</dbReference>
<dbReference type="PANTHER" id="PTHR47163">
    <property type="entry name" value="DDE_TNP_IS1595 DOMAIN-CONTAINING PROTEIN"/>
    <property type="match status" value="1"/>
</dbReference>
<proteinExistence type="predicted"/>
<dbReference type="PANTHER" id="PTHR47163:SF2">
    <property type="entry name" value="SI:DKEY-17M8.2"/>
    <property type="match status" value="1"/>
</dbReference>
<dbReference type="Proteomes" id="UP001501436">
    <property type="component" value="Unassembled WGS sequence"/>
</dbReference>
<name>A0ABP9FMU3_9SPHI</name>
<protein>
    <submittedName>
        <fullName evidence="2">IS1595 family transposase</fullName>
    </submittedName>
</protein>
<reference evidence="3" key="1">
    <citation type="journal article" date="2019" name="Int. J. Syst. Evol. Microbiol.">
        <title>The Global Catalogue of Microorganisms (GCM) 10K type strain sequencing project: providing services to taxonomists for standard genome sequencing and annotation.</title>
        <authorList>
            <consortium name="The Broad Institute Genomics Platform"/>
            <consortium name="The Broad Institute Genome Sequencing Center for Infectious Disease"/>
            <person name="Wu L."/>
            <person name="Ma J."/>
        </authorList>
    </citation>
    <scope>NUCLEOTIDE SEQUENCE [LARGE SCALE GENOMIC DNA]</scope>
    <source>
        <strain evidence="3">JCM 18283</strain>
    </source>
</reference>
<evidence type="ECO:0000313" key="2">
    <source>
        <dbReference type="EMBL" id="GAA4909347.1"/>
    </source>
</evidence>
<dbReference type="Pfam" id="PF12762">
    <property type="entry name" value="DDE_Tnp_IS1595"/>
    <property type="match status" value="1"/>
</dbReference>
<keyword evidence="3" id="KW-1185">Reference proteome</keyword>
<sequence>MWRGNVVSPFDKNSSVYKCANGKYKCRNTNKYFTVLTGSIFEATKIPLQKWFMAIYFITAHKKGISSHQLARDIEVTQKTAWFMLHRIRFALQHKSFQKQMEGIVEADETYVGGKEGNKHKSKRTGDTHGRSTKVKAPVFGLVQRGGDVFAKVVADTKSSTLQPIIGERVKKGARLMTDEWQAYNGLHSRYNHQIVNHGAKQYAEGDVYTNTLEGFWSWIKRAIMGIYHKTSKKHLQRYVDEVVFRYNTRKQTSYNRFNMFLEQMQGFKITYSQLIG</sequence>
<dbReference type="NCBIfam" id="NF033547">
    <property type="entry name" value="transpos_IS1595"/>
    <property type="match status" value="1"/>
</dbReference>
<feature type="domain" description="ISXO2-like transposase" evidence="1">
    <location>
        <begin position="100"/>
        <end position="248"/>
    </location>
</feature>
<gene>
    <name evidence="2" type="ORF">GCM10023313_10520</name>
</gene>